<dbReference type="SMART" id="SM00151">
    <property type="entry name" value="SWIB"/>
    <property type="match status" value="1"/>
</dbReference>
<gene>
    <name evidence="4" type="ORF">CLUMA_CG020452</name>
</gene>
<dbReference type="SUPFAM" id="SSF109715">
    <property type="entry name" value="DEK C-terminal domain"/>
    <property type="match status" value="1"/>
</dbReference>
<dbReference type="Gene3D" id="1.10.245.10">
    <property type="entry name" value="SWIB/MDM2 domain"/>
    <property type="match status" value="1"/>
</dbReference>
<evidence type="ECO:0000256" key="1">
    <source>
        <dbReference type="SAM" id="MobiDB-lite"/>
    </source>
</evidence>
<dbReference type="InterPro" id="IPR014876">
    <property type="entry name" value="DEK_C"/>
</dbReference>
<dbReference type="InterPro" id="IPR003121">
    <property type="entry name" value="SWIB_MDM2_domain"/>
</dbReference>
<feature type="domain" description="DM2" evidence="2">
    <location>
        <begin position="159"/>
        <end position="236"/>
    </location>
</feature>
<evidence type="ECO:0000259" key="3">
    <source>
        <dbReference type="PROSITE" id="PS51998"/>
    </source>
</evidence>
<evidence type="ECO:0000259" key="2">
    <source>
        <dbReference type="PROSITE" id="PS51925"/>
    </source>
</evidence>
<organism evidence="4 5">
    <name type="scientific">Clunio marinus</name>
    <dbReference type="NCBI Taxonomy" id="568069"/>
    <lineage>
        <taxon>Eukaryota</taxon>
        <taxon>Metazoa</taxon>
        <taxon>Ecdysozoa</taxon>
        <taxon>Arthropoda</taxon>
        <taxon>Hexapoda</taxon>
        <taxon>Insecta</taxon>
        <taxon>Pterygota</taxon>
        <taxon>Neoptera</taxon>
        <taxon>Endopterygota</taxon>
        <taxon>Diptera</taxon>
        <taxon>Nematocera</taxon>
        <taxon>Chironomoidea</taxon>
        <taxon>Chironomidae</taxon>
        <taxon>Clunio</taxon>
    </lineage>
</organism>
<dbReference type="Pfam" id="PF02201">
    <property type="entry name" value="SWIB"/>
    <property type="match status" value="1"/>
</dbReference>
<dbReference type="STRING" id="568069.A0A1J1J6S1"/>
<dbReference type="OrthoDB" id="10251073at2759"/>
<evidence type="ECO:0000313" key="5">
    <source>
        <dbReference type="Proteomes" id="UP000183832"/>
    </source>
</evidence>
<dbReference type="InterPro" id="IPR019835">
    <property type="entry name" value="SWIB_domain"/>
</dbReference>
<dbReference type="AlphaFoldDB" id="A0A1J1J6S1"/>
<dbReference type="SUPFAM" id="SSF47592">
    <property type="entry name" value="SWIB/MDM2 domain"/>
    <property type="match status" value="1"/>
</dbReference>
<keyword evidence="5" id="KW-1185">Reference proteome</keyword>
<proteinExistence type="predicted"/>
<protein>
    <submittedName>
        <fullName evidence="4">CLUMA_CG020452, isoform A</fullName>
    </submittedName>
</protein>
<dbReference type="CDD" id="cd10567">
    <property type="entry name" value="SWIB-MDM2_like"/>
    <property type="match status" value="1"/>
</dbReference>
<evidence type="ECO:0000313" key="4">
    <source>
        <dbReference type="EMBL" id="CRL07484.1"/>
    </source>
</evidence>
<name>A0A1J1J6S1_9DIPT</name>
<dbReference type="Gene3D" id="1.10.10.60">
    <property type="entry name" value="Homeodomain-like"/>
    <property type="match status" value="1"/>
</dbReference>
<sequence>HIFRKKNSYTKQNNFVILKVPKVVKNLYSTPRMATSFSKDELRKEINAILAKSDLEKATSKGVRHQLQDKLKCDLTSRKKELDTLIMECVNSMQDSDESSSSESEPEVKTKKRKAASSDESDFKPTKTSKKRRGSSSDESDDWQAKKKKAAPKKGKYTGFTRPYKLSPDLASLMGAKELPRHEVVKKVWAIIKEKNLYDPKNKQYAICDASLEKVIGVKRFRTFGMMKYLSPHLIKF</sequence>
<dbReference type="Pfam" id="PF08766">
    <property type="entry name" value="DEK_C"/>
    <property type="match status" value="1"/>
</dbReference>
<dbReference type="EMBL" id="CVRI01000072">
    <property type="protein sequence ID" value="CRL07484.1"/>
    <property type="molecule type" value="Genomic_DNA"/>
</dbReference>
<dbReference type="PROSITE" id="PS51998">
    <property type="entry name" value="DEK_C"/>
    <property type="match status" value="1"/>
</dbReference>
<dbReference type="PROSITE" id="PS51925">
    <property type="entry name" value="SWIB_MDM2"/>
    <property type="match status" value="1"/>
</dbReference>
<dbReference type="InterPro" id="IPR036885">
    <property type="entry name" value="SWIB_MDM2_dom_sf"/>
</dbReference>
<dbReference type="Proteomes" id="UP000183832">
    <property type="component" value="Unassembled WGS sequence"/>
</dbReference>
<reference evidence="4 5" key="1">
    <citation type="submission" date="2015-04" db="EMBL/GenBank/DDBJ databases">
        <authorList>
            <person name="Syromyatnikov M.Y."/>
            <person name="Popov V.N."/>
        </authorList>
    </citation>
    <scope>NUCLEOTIDE SEQUENCE [LARGE SCALE GENOMIC DNA]</scope>
</reference>
<feature type="region of interest" description="Disordered" evidence="1">
    <location>
        <begin position="91"/>
        <end position="158"/>
    </location>
</feature>
<feature type="domain" description="DEK-C" evidence="3">
    <location>
        <begin position="36"/>
        <end position="91"/>
    </location>
</feature>
<accession>A0A1J1J6S1</accession>
<feature type="non-terminal residue" evidence="4">
    <location>
        <position position="1"/>
    </location>
</feature>
<feature type="compositionally biased region" description="Basic residues" evidence="1">
    <location>
        <begin position="146"/>
        <end position="156"/>
    </location>
</feature>
<dbReference type="PANTHER" id="PTHR13844">
    <property type="entry name" value="SWI/SNF-RELATED MATRIX-ASSOCIATED ACTIN-DEPENDENT REGULATOR OF CHROMATIN SUBFAMILY D"/>
    <property type="match status" value="1"/>
</dbReference>